<dbReference type="STRING" id="435830.HMPREF0045_00645"/>
<proteinExistence type="predicted"/>
<gene>
    <name evidence="1" type="ORF">HMPREF0045_00645</name>
</gene>
<comment type="caution">
    <text evidence="1">The sequence shown here is derived from an EMBL/GenBank/DDBJ whole genome shotgun (WGS) entry which is preliminary data.</text>
</comment>
<evidence type="ECO:0000313" key="2">
    <source>
        <dbReference type="Proteomes" id="UP000003822"/>
    </source>
</evidence>
<evidence type="ECO:0000313" key="1">
    <source>
        <dbReference type="EMBL" id="EHM89232.1"/>
    </source>
</evidence>
<dbReference type="EMBL" id="ACRN01000002">
    <property type="protein sequence ID" value="EHM89232.1"/>
    <property type="molecule type" value="Genomic_DNA"/>
</dbReference>
<dbReference type="HOGENOM" id="CLU_3362762_0_0_11"/>
<protein>
    <submittedName>
        <fullName evidence="1">Uncharacterized protein</fullName>
    </submittedName>
</protein>
<dbReference type="AlphaFoldDB" id="G9PE01"/>
<dbReference type="Proteomes" id="UP000003822">
    <property type="component" value="Unassembled WGS sequence"/>
</dbReference>
<keyword evidence="2" id="KW-1185">Reference proteome</keyword>
<reference evidence="1 2" key="1">
    <citation type="submission" date="2011-10" db="EMBL/GenBank/DDBJ databases">
        <title>The Genome Sequence of Actinomyces graevenitzii C83.</title>
        <authorList>
            <consortium name="The Broad Institute Genome Sequencing Platform"/>
            <consortium name="The Broad Institute Genome Sequencing Center for Infectious Disease"/>
            <person name="Earl A."/>
            <person name="Ward D."/>
            <person name="Feldgarden M."/>
            <person name="Gevers D."/>
            <person name="Sibley C.D."/>
            <person name="Field T.R."/>
            <person name="Grinwis M."/>
            <person name="Eshaghurshan C.S."/>
            <person name="Surette M.G."/>
            <person name="Young S.K."/>
            <person name="Zeng Q."/>
            <person name="Gargeya S."/>
            <person name="Fitzgerald M."/>
            <person name="Haas B."/>
            <person name="Abouelleil A."/>
            <person name="Alvarado L."/>
            <person name="Arachchi H.M."/>
            <person name="Berlin A."/>
            <person name="Brown A."/>
            <person name="Chapman S.B."/>
            <person name="Chen Z."/>
            <person name="Dunbar C."/>
            <person name="Freedman E."/>
            <person name="Gearin G."/>
            <person name="Goldberg J."/>
            <person name="Griggs A."/>
            <person name="Gujja S."/>
            <person name="Heiman D."/>
            <person name="Howarth C."/>
            <person name="Larson L."/>
            <person name="Lui A."/>
            <person name="MacDonald P.J.P."/>
            <person name="Montmayeur A."/>
            <person name="Murphy C."/>
            <person name="Neiman D."/>
            <person name="Pearson M."/>
            <person name="Priest M."/>
            <person name="Roberts A."/>
            <person name="Saif S."/>
            <person name="Shea T."/>
            <person name="Shenoy N."/>
            <person name="Sisk P."/>
            <person name="Stolte C."/>
            <person name="Sykes S."/>
            <person name="Wortman J."/>
            <person name="Nusbaum C."/>
            <person name="Birren B."/>
        </authorList>
    </citation>
    <scope>NUCLEOTIDE SEQUENCE [LARGE SCALE GENOMIC DNA]</scope>
    <source>
        <strain evidence="1 2">C83</strain>
    </source>
</reference>
<sequence>MKDKDIEQVTEMIDVATAKIFGEMMQGWNHGTPGL</sequence>
<accession>G9PE01</accession>
<organism evidence="1 2">
    <name type="scientific">Actinomyces graevenitzii C83</name>
    <dbReference type="NCBI Taxonomy" id="435830"/>
    <lineage>
        <taxon>Bacteria</taxon>
        <taxon>Bacillati</taxon>
        <taxon>Actinomycetota</taxon>
        <taxon>Actinomycetes</taxon>
        <taxon>Actinomycetales</taxon>
        <taxon>Actinomycetaceae</taxon>
        <taxon>Actinomyces</taxon>
    </lineage>
</organism>
<name>G9PE01_9ACTO</name>